<feature type="transmembrane region" description="Helical" evidence="1">
    <location>
        <begin position="26"/>
        <end position="48"/>
    </location>
</feature>
<dbReference type="InterPro" id="IPR010288">
    <property type="entry name" value="EcsB_ABC"/>
</dbReference>
<name>A0A5R9F2W2_9BACL</name>
<dbReference type="AlphaFoldDB" id="A0A5R9F2W2"/>
<feature type="transmembrane region" description="Helical" evidence="1">
    <location>
        <begin position="136"/>
        <end position="156"/>
    </location>
</feature>
<sequence>MRLSRRLFWHRLKWEWKHKWKDFRSVADWTVLLYIIIPGMIIAVINYVEWWSEIPVFAAFLPEPIWLIILYFASRFAVLRVFLQEADQIYLLQHGKIMKGIMLRGIAYSLLQNVLINGFTLIILLPFLFIHLGYSIVHVLMLFGIIVLVSWNMMFISQFITIKIPNTVIRVFALAAVNGIAIVFYLVFISLSLSDYLSFVAVISGLMVGFFQLLKMRLSLKGAFFEDVQRERKYYLSWTSLLVQGSGMSETKSFRTRKEPLLFKGSSRLLKGEDPVTRLVDSFLKWYIRQFSKIQYYLQIVGVCVLAAILLPVWVKFLVWLFGGFALISWKKADWNEFEGGGYLMLYKWDVDVKTEAAKKSLKFLTLPGFLVISYVTGAMVYSWTGGFIFLVAGWFVHKALIMILRPFYFENNASSNNAKI</sequence>
<proteinExistence type="predicted"/>
<feature type="transmembrane region" description="Helical" evidence="1">
    <location>
        <begin position="54"/>
        <end position="73"/>
    </location>
</feature>
<keyword evidence="1" id="KW-1133">Transmembrane helix</keyword>
<feature type="transmembrane region" description="Helical" evidence="1">
    <location>
        <begin position="372"/>
        <end position="397"/>
    </location>
</feature>
<dbReference type="Proteomes" id="UP000308230">
    <property type="component" value="Unassembled WGS sequence"/>
</dbReference>
<comment type="caution">
    <text evidence="2">The sequence shown here is derived from an EMBL/GenBank/DDBJ whole genome shotgun (WGS) entry which is preliminary data.</text>
</comment>
<organism evidence="2 3">
    <name type="scientific">Exobacillus caeni</name>
    <dbReference type="NCBI Taxonomy" id="2574798"/>
    <lineage>
        <taxon>Bacteria</taxon>
        <taxon>Bacillati</taxon>
        <taxon>Bacillota</taxon>
        <taxon>Bacilli</taxon>
        <taxon>Bacillales</taxon>
        <taxon>Guptibacillaceae</taxon>
        <taxon>Exobacillus</taxon>
    </lineage>
</organism>
<reference evidence="2 3" key="1">
    <citation type="submission" date="2019-04" db="EMBL/GenBank/DDBJ databases">
        <title>Bacillus caeni sp. nov., a bacterium isolated from mangrove sediment.</title>
        <authorList>
            <person name="Huang H."/>
            <person name="Mo K."/>
            <person name="Hu Y."/>
        </authorList>
    </citation>
    <scope>NUCLEOTIDE SEQUENCE [LARGE SCALE GENOMIC DNA]</scope>
    <source>
        <strain evidence="2 3">HB172195</strain>
    </source>
</reference>
<dbReference type="OrthoDB" id="2448479at2"/>
<feature type="transmembrane region" description="Helical" evidence="1">
    <location>
        <begin position="168"/>
        <end position="190"/>
    </location>
</feature>
<protein>
    <submittedName>
        <fullName evidence="2">Uncharacterized protein</fullName>
    </submittedName>
</protein>
<evidence type="ECO:0000313" key="2">
    <source>
        <dbReference type="EMBL" id="TLS36656.1"/>
    </source>
</evidence>
<feature type="transmembrane region" description="Helical" evidence="1">
    <location>
        <begin position="296"/>
        <end position="322"/>
    </location>
</feature>
<dbReference type="Pfam" id="PF05975">
    <property type="entry name" value="EcsB"/>
    <property type="match status" value="1"/>
</dbReference>
<keyword evidence="1" id="KW-0812">Transmembrane</keyword>
<evidence type="ECO:0000313" key="3">
    <source>
        <dbReference type="Proteomes" id="UP000308230"/>
    </source>
</evidence>
<feature type="transmembrane region" description="Helical" evidence="1">
    <location>
        <begin position="106"/>
        <end position="130"/>
    </location>
</feature>
<dbReference type="GO" id="GO:0016020">
    <property type="term" value="C:membrane"/>
    <property type="evidence" value="ECO:0007669"/>
    <property type="project" value="InterPro"/>
</dbReference>
<feature type="transmembrane region" description="Helical" evidence="1">
    <location>
        <begin position="196"/>
        <end position="214"/>
    </location>
</feature>
<accession>A0A5R9F2W2</accession>
<keyword evidence="1" id="KW-0472">Membrane</keyword>
<gene>
    <name evidence="2" type="ORF">FCL54_14135</name>
</gene>
<keyword evidence="3" id="KW-1185">Reference proteome</keyword>
<dbReference type="RefSeq" id="WP_138127376.1">
    <property type="nucleotide sequence ID" value="NZ_SWLG01000009.1"/>
</dbReference>
<evidence type="ECO:0000256" key="1">
    <source>
        <dbReference type="SAM" id="Phobius"/>
    </source>
</evidence>
<dbReference type="EMBL" id="SWLG01000009">
    <property type="protein sequence ID" value="TLS36656.1"/>
    <property type="molecule type" value="Genomic_DNA"/>
</dbReference>